<dbReference type="Proteomes" id="UP000306918">
    <property type="component" value="Unassembled WGS sequence"/>
</dbReference>
<protein>
    <submittedName>
        <fullName evidence="2">Phytanoyl-CoA dioxygenase family protein</fullName>
    </submittedName>
</protein>
<dbReference type="Gene3D" id="2.60.120.620">
    <property type="entry name" value="q2cbj1_9rhob like domain"/>
    <property type="match status" value="1"/>
</dbReference>
<comment type="caution">
    <text evidence="2">The sequence shown here is derived from an EMBL/GenBank/DDBJ whole genome shotgun (WGS) entry which is preliminary data.</text>
</comment>
<comment type="cofactor">
    <cofactor evidence="1">
        <name>Fe(2+)</name>
        <dbReference type="ChEBI" id="CHEBI:29033"/>
    </cofactor>
</comment>
<dbReference type="InterPro" id="IPR008775">
    <property type="entry name" value="Phytyl_CoA_dOase-like"/>
</dbReference>
<keyword evidence="3" id="KW-1185">Reference proteome</keyword>
<dbReference type="EMBL" id="STFF01000016">
    <property type="protein sequence ID" value="THU30413.1"/>
    <property type="molecule type" value="Genomic_DNA"/>
</dbReference>
<keyword evidence="2" id="KW-0560">Oxidoreductase</keyword>
<dbReference type="OrthoDB" id="9814777at2"/>
<dbReference type="RefSeq" id="WP_136580889.1">
    <property type="nucleotide sequence ID" value="NZ_STFF01000016.1"/>
</dbReference>
<proteinExistence type="predicted"/>
<evidence type="ECO:0000313" key="2">
    <source>
        <dbReference type="EMBL" id="THU30413.1"/>
    </source>
</evidence>
<organism evidence="2 3">
    <name type="scientific">Niastella caeni</name>
    <dbReference type="NCBI Taxonomy" id="2569763"/>
    <lineage>
        <taxon>Bacteria</taxon>
        <taxon>Pseudomonadati</taxon>
        <taxon>Bacteroidota</taxon>
        <taxon>Chitinophagia</taxon>
        <taxon>Chitinophagales</taxon>
        <taxon>Chitinophagaceae</taxon>
        <taxon>Niastella</taxon>
    </lineage>
</organism>
<dbReference type="GO" id="GO:0005506">
    <property type="term" value="F:iron ion binding"/>
    <property type="evidence" value="ECO:0007669"/>
    <property type="project" value="UniProtKB-ARBA"/>
</dbReference>
<dbReference type="PANTHER" id="PTHR20883">
    <property type="entry name" value="PHYTANOYL-COA DIOXYGENASE DOMAIN CONTAINING 1"/>
    <property type="match status" value="1"/>
</dbReference>
<dbReference type="SUPFAM" id="SSF51197">
    <property type="entry name" value="Clavaminate synthase-like"/>
    <property type="match status" value="1"/>
</dbReference>
<gene>
    <name evidence="2" type="ORF">FAM09_30110</name>
</gene>
<evidence type="ECO:0000256" key="1">
    <source>
        <dbReference type="ARBA" id="ARBA00001954"/>
    </source>
</evidence>
<reference evidence="2 3" key="1">
    <citation type="submission" date="2019-04" db="EMBL/GenBank/DDBJ databases">
        <title>Niastella caeni sp. nov., isolated from activated sludge.</title>
        <authorList>
            <person name="Sheng M."/>
        </authorList>
    </citation>
    <scope>NUCLEOTIDE SEQUENCE [LARGE SCALE GENOMIC DNA]</scope>
    <source>
        <strain evidence="2 3">HX-2-15</strain>
    </source>
</reference>
<evidence type="ECO:0000313" key="3">
    <source>
        <dbReference type="Proteomes" id="UP000306918"/>
    </source>
</evidence>
<sequence length="310" mass="35635">MSLKHFKPAHWLYNLLHYKQLLHNKKAYKKYNLHKSLIASVSSKDFPDKESRAWLDVGDSALLAPQKEGFQQFSPAIQQKIIDWSAKGYMVLENYFSPAVCNTINEEIDKLMKKGNLQFKWGNKLMFANKKSALIRQVTQDAMISQVLNFLLDKEMVPFQTINFLTGSGQRAHSDSVHMTTYPLGYLTAIWIALEDVHPDSGPLFYYPGSHKLPYLLNNDWNADSSFLSLGKHDYPDYEDMVAELLEKNKFPREELIAKKGDVLIWHANLVHGGAPIRNPALTRKSMVVHYYASDVIKYHEITERPSLMS</sequence>
<keyword evidence="2" id="KW-0223">Dioxygenase</keyword>
<accession>A0A4S8H6Z8</accession>
<dbReference type="AlphaFoldDB" id="A0A4S8H6Z8"/>
<dbReference type="PANTHER" id="PTHR20883:SF48">
    <property type="entry name" value="ECTOINE DIOXYGENASE"/>
    <property type="match status" value="1"/>
</dbReference>
<dbReference type="GO" id="GO:0016706">
    <property type="term" value="F:2-oxoglutarate-dependent dioxygenase activity"/>
    <property type="evidence" value="ECO:0007669"/>
    <property type="project" value="UniProtKB-ARBA"/>
</dbReference>
<name>A0A4S8H6Z8_9BACT</name>
<dbReference type="Pfam" id="PF05721">
    <property type="entry name" value="PhyH"/>
    <property type="match status" value="1"/>
</dbReference>